<proteinExistence type="predicted"/>
<dbReference type="PANTHER" id="PTHR13664:SF0">
    <property type="entry name" value="BECLIN 1-ASSOCIATED AUTOPHAGY-RELATED KEY REGULATOR"/>
    <property type="match status" value="1"/>
</dbReference>
<evidence type="ECO:0000313" key="3">
    <source>
        <dbReference type="Proteomes" id="UP000008144"/>
    </source>
</evidence>
<reference evidence="2" key="3">
    <citation type="submission" date="2025-08" db="UniProtKB">
        <authorList>
            <consortium name="Ensembl"/>
        </authorList>
    </citation>
    <scope>IDENTIFICATION</scope>
</reference>
<dbReference type="Pfam" id="PF10186">
    <property type="entry name" value="ATG14"/>
    <property type="match status" value="1"/>
</dbReference>
<dbReference type="Proteomes" id="UP000008144">
    <property type="component" value="Chromosome 11"/>
</dbReference>
<dbReference type="InParanoid" id="H2XJZ7"/>
<dbReference type="InterPro" id="IPR018791">
    <property type="entry name" value="UV_resistance/autophagy_Atg14"/>
</dbReference>
<dbReference type="GO" id="GO:0000423">
    <property type="term" value="P:mitophagy"/>
    <property type="evidence" value="ECO:0000318"/>
    <property type="project" value="GO_Central"/>
</dbReference>
<dbReference type="AlphaFoldDB" id="H2XJZ7"/>
<dbReference type="OrthoDB" id="16772at2759"/>
<dbReference type="GO" id="GO:0016240">
    <property type="term" value="P:autophagosome membrane docking"/>
    <property type="evidence" value="ECO:0000318"/>
    <property type="project" value="GO_Central"/>
</dbReference>
<dbReference type="GO" id="GO:0005776">
    <property type="term" value="C:autophagosome"/>
    <property type="evidence" value="ECO:0000318"/>
    <property type="project" value="GO_Central"/>
</dbReference>
<dbReference type="OMA" id="DLGRYGH"/>
<dbReference type="GO" id="GO:0000045">
    <property type="term" value="P:autophagosome assembly"/>
    <property type="evidence" value="ECO:0000318"/>
    <property type="project" value="GO_Central"/>
</dbReference>
<evidence type="ECO:0000313" key="2">
    <source>
        <dbReference type="Ensembl" id="ENSCINP00000029979.1"/>
    </source>
</evidence>
<reference evidence="3" key="1">
    <citation type="journal article" date="2002" name="Science">
        <title>The draft genome of Ciona intestinalis: insights into chordate and vertebrate origins.</title>
        <authorList>
            <person name="Dehal P."/>
            <person name="Satou Y."/>
            <person name="Campbell R.K."/>
            <person name="Chapman J."/>
            <person name="Degnan B."/>
            <person name="De Tomaso A."/>
            <person name="Davidson B."/>
            <person name="Di Gregorio A."/>
            <person name="Gelpke M."/>
            <person name="Goodstein D.M."/>
            <person name="Harafuji N."/>
            <person name="Hastings K.E."/>
            <person name="Ho I."/>
            <person name="Hotta K."/>
            <person name="Huang W."/>
            <person name="Kawashima T."/>
            <person name="Lemaire P."/>
            <person name="Martinez D."/>
            <person name="Meinertzhagen I.A."/>
            <person name="Necula S."/>
            <person name="Nonaka M."/>
            <person name="Putnam N."/>
            <person name="Rash S."/>
            <person name="Saiga H."/>
            <person name="Satake M."/>
            <person name="Terry A."/>
            <person name="Yamada L."/>
            <person name="Wang H.G."/>
            <person name="Awazu S."/>
            <person name="Azumi K."/>
            <person name="Boore J."/>
            <person name="Branno M."/>
            <person name="Chin-Bow S."/>
            <person name="DeSantis R."/>
            <person name="Doyle S."/>
            <person name="Francino P."/>
            <person name="Keys D.N."/>
            <person name="Haga S."/>
            <person name="Hayashi H."/>
            <person name="Hino K."/>
            <person name="Imai K.S."/>
            <person name="Inaba K."/>
            <person name="Kano S."/>
            <person name="Kobayashi K."/>
            <person name="Kobayashi M."/>
            <person name="Lee B.I."/>
            <person name="Makabe K.W."/>
            <person name="Manohar C."/>
            <person name="Matassi G."/>
            <person name="Medina M."/>
            <person name="Mochizuki Y."/>
            <person name="Mount S."/>
            <person name="Morishita T."/>
            <person name="Miura S."/>
            <person name="Nakayama A."/>
            <person name="Nishizaka S."/>
            <person name="Nomoto H."/>
            <person name="Ohta F."/>
            <person name="Oishi K."/>
            <person name="Rigoutsos I."/>
            <person name="Sano M."/>
            <person name="Sasaki A."/>
            <person name="Sasakura Y."/>
            <person name="Shoguchi E."/>
            <person name="Shin-i T."/>
            <person name="Spagnuolo A."/>
            <person name="Stainier D."/>
            <person name="Suzuki M.M."/>
            <person name="Tassy O."/>
            <person name="Takatori N."/>
            <person name="Tokuoka M."/>
            <person name="Yagi K."/>
            <person name="Yoshizaki F."/>
            <person name="Wada S."/>
            <person name="Zhang C."/>
            <person name="Hyatt P.D."/>
            <person name="Larimer F."/>
            <person name="Detter C."/>
            <person name="Doggett N."/>
            <person name="Glavina T."/>
            <person name="Hawkins T."/>
            <person name="Richardson P."/>
            <person name="Lucas S."/>
            <person name="Kohara Y."/>
            <person name="Levine M."/>
            <person name="Satoh N."/>
            <person name="Rokhsar D.S."/>
        </authorList>
    </citation>
    <scope>NUCLEOTIDE SEQUENCE [LARGE SCALE GENOMIC DNA]</scope>
</reference>
<dbReference type="PANTHER" id="PTHR13664">
    <property type="entry name" value="BECLIN 1-ASSOCIATED AUTOPHAGY-RELATED KEY REGULATOR"/>
    <property type="match status" value="1"/>
</dbReference>
<dbReference type="HOGENOM" id="CLU_046719_1_0_1"/>
<organism evidence="2 3">
    <name type="scientific">Ciona intestinalis</name>
    <name type="common">Transparent sea squirt</name>
    <name type="synonym">Ascidia intestinalis</name>
    <dbReference type="NCBI Taxonomy" id="7719"/>
    <lineage>
        <taxon>Eukaryota</taxon>
        <taxon>Metazoa</taxon>
        <taxon>Chordata</taxon>
        <taxon>Tunicata</taxon>
        <taxon>Ascidiacea</taxon>
        <taxon>Phlebobranchia</taxon>
        <taxon>Cionidae</taxon>
        <taxon>Ciona</taxon>
    </lineage>
</organism>
<dbReference type="GO" id="GO:0035014">
    <property type="term" value="F:phosphatidylinositol 3-kinase regulator activity"/>
    <property type="evidence" value="ECO:0000318"/>
    <property type="project" value="GO_Central"/>
</dbReference>
<dbReference type="GO" id="GO:0097632">
    <property type="term" value="C:extrinsic component of phagophore assembly site membrane"/>
    <property type="evidence" value="ECO:0000318"/>
    <property type="project" value="GO_Central"/>
</dbReference>
<name>H2XJZ7_CIOIN</name>
<evidence type="ECO:0000256" key="1">
    <source>
        <dbReference type="ARBA" id="ARBA00023054"/>
    </source>
</evidence>
<dbReference type="RefSeq" id="XP_002129835.1">
    <property type="nucleotide sequence ID" value="XM_002129799.4"/>
</dbReference>
<keyword evidence="3" id="KW-1185">Reference proteome</keyword>
<dbReference type="GO" id="GO:0035032">
    <property type="term" value="C:phosphatidylinositol 3-kinase complex, class III"/>
    <property type="evidence" value="ECO:0000318"/>
    <property type="project" value="GO_Central"/>
</dbReference>
<accession>H2XJZ7</accession>
<sequence length="512" mass="57599">MDTRECEDKNGATSSINIIYDRCYVCGDVGKALACQQCMNSENKGFLILTNPSKVTPGQSNLGKYMYLSRDIQEKIETIRTVLHDHEELITRSSQKVQQLSEQTSLKVKISHCSQNIERLKKLLLARKIEMKCQQNVLAENKKSLMTTRRRISKISQKKLKMKEYIRSRQESIEGIRKKEHMLHQDLQTCRLHHVTTLIQYIFPIEEVKDQEPIQSEHVMSEGMDDEMDRETALLQEELDEARRLSFLHGRWVDQKVGGSDVVQISVGETAASAPSDGDYSAYETWLDKNQTIVGSDPATVTSSMTSSEDGVTNQNPARKSVMSISAALCHAAQLVHIIRKILCVHLPHKLHYRTFCNPTISATTFSNCVKLLNSNLVSLCLQQGVDGFSLHPLHTLRNLQILIDKLKRDGVRTIPFIPTVELLLSVEETLGLGDVIDDVIHDDDSENDAEWTLSFEADWESVPAGDFNPTLTVTLPAYTSTNTQSTLMTQPAGLVTSALAWATKGWWGQNE</sequence>
<dbReference type="GO" id="GO:0009267">
    <property type="term" value="P:cellular response to starvation"/>
    <property type="evidence" value="ECO:0000318"/>
    <property type="project" value="GO_Central"/>
</dbReference>
<reference evidence="2" key="2">
    <citation type="journal article" date="2008" name="Genome Biol.">
        <title>Improved genome assembly and evidence-based global gene model set for the chordate Ciona intestinalis: new insight into intron and operon populations.</title>
        <authorList>
            <person name="Satou Y."/>
            <person name="Mineta K."/>
            <person name="Ogasawara M."/>
            <person name="Sasakura Y."/>
            <person name="Shoguchi E."/>
            <person name="Ueno K."/>
            <person name="Yamada L."/>
            <person name="Matsumoto J."/>
            <person name="Wasserscheid J."/>
            <person name="Dewar K."/>
            <person name="Wiley G.B."/>
            <person name="Macmil S.L."/>
            <person name="Roe B.A."/>
            <person name="Zeller R.W."/>
            <person name="Hastings K.E."/>
            <person name="Lemaire P."/>
            <person name="Lindquist E."/>
            <person name="Endo T."/>
            <person name="Hotta K."/>
            <person name="Inaba K."/>
        </authorList>
    </citation>
    <scope>NUCLEOTIDE SEQUENCE [LARGE SCALE GENOMIC DNA]</scope>
    <source>
        <strain evidence="2">wild type</strain>
    </source>
</reference>
<dbReference type="GO" id="GO:0097629">
    <property type="term" value="C:extrinsic component of omegasome membrane"/>
    <property type="evidence" value="ECO:0000318"/>
    <property type="project" value="GO_Central"/>
</dbReference>
<dbReference type="Ensembl" id="ENSCINT00000032289.1">
    <property type="protein sequence ID" value="ENSCINP00000029979.1"/>
    <property type="gene ID" value="ENSCING00000024773.1"/>
</dbReference>
<accession>A0A1W2WIW5</accession>
<keyword evidence="1" id="KW-0175">Coiled coil</keyword>
<dbReference type="STRING" id="7719.ENSCINP00000029979"/>
<dbReference type="GeneID" id="100182401"/>
<dbReference type="KEGG" id="cin:100182401"/>
<dbReference type="GO" id="GO:0043495">
    <property type="term" value="F:protein-membrane adaptor activity"/>
    <property type="evidence" value="ECO:0000318"/>
    <property type="project" value="GO_Central"/>
</dbReference>
<dbReference type="GeneTree" id="ENSGT00390000011854"/>
<dbReference type="FunCoup" id="H2XJZ7">
    <property type="interactions" value="164"/>
</dbReference>
<dbReference type="EMBL" id="EAAA01000792">
    <property type="status" value="NOT_ANNOTATED_CDS"/>
    <property type="molecule type" value="Genomic_DNA"/>
</dbReference>
<reference evidence="2" key="4">
    <citation type="submission" date="2025-09" db="UniProtKB">
        <authorList>
            <consortium name="Ensembl"/>
        </authorList>
    </citation>
    <scope>IDENTIFICATION</scope>
</reference>
<gene>
    <name evidence="2" type="primary">LOC100182401</name>
</gene>
<protein>
    <submittedName>
        <fullName evidence="2">Beclin 1-associated autophagy-related key regulator</fullName>
    </submittedName>
</protein>